<evidence type="ECO:0000313" key="2">
    <source>
        <dbReference type="EMBL" id="EHQ90643.1"/>
    </source>
</evidence>
<name>H5XW50_9FIRM</name>
<dbReference type="InterPro" id="IPR025237">
    <property type="entry name" value="DUF4183"/>
</dbReference>
<organism evidence="2 3">
    <name type="scientific">Desulfosporosinus youngiae DSM 17734</name>
    <dbReference type="NCBI Taxonomy" id="768710"/>
    <lineage>
        <taxon>Bacteria</taxon>
        <taxon>Bacillati</taxon>
        <taxon>Bacillota</taxon>
        <taxon>Clostridia</taxon>
        <taxon>Eubacteriales</taxon>
        <taxon>Desulfitobacteriaceae</taxon>
        <taxon>Desulfosporosinus</taxon>
    </lineage>
</organism>
<protein>
    <recommendedName>
        <fullName evidence="1">DUF4183 domain-containing protein</fullName>
    </recommendedName>
</protein>
<keyword evidence="3" id="KW-1185">Reference proteome</keyword>
<dbReference type="EMBL" id="CM001441">
    <property type="protein sequence ID" value="EHQ90643.1"/>
    <property type="molecule type" value="Genomic_DNA"/>
</dbReference>
<feature type="domain" description="DUF4183" evidence="1">
    <location>
        <begin position="23"/>
        <end position="95"/>
    </location>
</feature>
<reference evidence="2 3" key="1">
    <citation type="submission" date="2011-11" db="EMBL/GenBank/DDBJ databases">
        <title>The Noncontiguous Finished genome of Desulfosporosinus youngiae DSM 17734.</title>
        <authorList>
            <consortium name="US DOE Joint Genome Institute (JGI-PGF)"/>
            <person name="Lucas S."/>
            <person name="Han J."/>
            <person name="Lapidus A."/>
            <person name="Cheng J.-F."/>
            <person name="Goodwin L."/>
            <person name="Pitluck S."/>
            <person name="Peters L."/>
            <person name="Ovchinnikova G."/>
            <person name="Lu M."/>
            <person name="Land M.L."/>
            <person name="Hauser L."/>
            <person name="Pester M."/>
            <person name="Spring S."/>
            <person name="Ollivier B."/>
            <person name="Rattei T."/>
            <person name="Klenk H.-P."/>
            <person name="Wagner M."/>
            <person name="Loy A."/>
            <person name="Woyke T.J."/>
        </authorList>
    </citation>
    <scope>NUCLEOTIDE SEQUENCE [LARGE SCALE GENOMIC DNA]</scope>
    <source>
        <strain evidence="2 3">DSM 17734</strain>
    </source>
</reference>
<gene>
    <name evidence="2" type="ORF">DesyoDRAFT_3645</name>
</gene>
<dbReference type="Pfam" id="PF13799">
    <property type="entry name" value="DUF4183"/>
    <property type="match status" value="3"/>
</dbReference>
<feature type="domain" description="DUF4183" evidence="1">
    <location>
        <begin position="937"/>
        <end position="1003"/>
    </location>
</feature>
<feature type="domain" description="DUF4183" evidence="1">
    <location>
        <begin position="841"/>
        <end position="912"/>
    </location>
</feature>
<accession>H5XW50</accession>
<dbReference type="STRING" id="768710.DesyoDRAFT_3645"/>
<dbReference type="AlphaFoldDB" id="H5XW50"/>
<dbReference type="Proteomes" id="UP000005104">
    <property type="component" value="Chromosome"/>
</dbReference>
<evidence type="ECO:0000313" key="3">
    <source>
        <dbReference type="Proteomes" id="UP000005104"/>
    </source>
</evidence>
<dbReference type="eggNOG" id="COG3391">
    <property type="taxonomic scope" value="Bacteria"/>
</dbReference>
<dbReference type="RefSeq" id="WP_007785142.1">
    <property type="nucleotide sequence ID" value="NZ_CM001441.1"/>
</dbReference>
<proteinExistence type="predicted"/>
<sequence>MFNERTHFDSAERLLHADVYQYNALSDGVKKLYTNQDELTEYGTRGILNPKQVSYFNLFINGLLQPRVNYEIQEGLLLLKTDDVPLKDSTIIIVFVTFKDEEWAELNSALVEGIIPSGQIRGGPVTDRDIKIRDTTYSYLKMENLRVSGPEFISAENAAHWEFSLTISNTGNIPIRDIVVTDTILLDLIAKIENLSLSQGHILINHERITWFIDQLNPRDSATASFKAEGLFQAAGIRFLSRGFAAGNSSSGAITTDIVGGEAIKVSRGLEITQTIIGGPVQVNAGKSNIWRVELKLANLSADNATDILVTDALLTENTHVKVVSLSGGTAQAINNDILWRIDELKALETAVLSIDITGSFAREGLSSLGTASGMGNIPAGKLFTNRSQDFQIVVFPAANPAEEGLLLQVTVLNNPLTCSLGIAKKWRFSLEITNLTSEVITHIIAIAYLLFDEADDIRTASVSSGEISISPGTIVWNLEELLPGETLRAVFEAEGIFRTAGLRSLCRGIATGWSSNSCLISGIAAGASFRVLEYVKACVIVDKVFSQYQLRHCFEDIVVDLPGGFQSILFKPGFITENSLKINAIKDRVHFRRVQFLLKIPFEIVTADNTRSKGSLPDIVSDIIMFMPETRDEFSYSIAVETRSKLLNTPKSCDGRLHFSVGVFMLIRAVGKVSLQIPSYGFFPELPEWEEAFVHADFYPPLPEHWPQNTRVKATVKARVTSRIPCPQIFGSLTIEKYIVSGPLEVPPHGVLTWTTEIRVSNNGYGPVSKVLLTDTLLLDTLLNLNILSLSQGTVSPKGSQIIWDIGTLNANNTIVLSAEITGSFKAEDHLLKGEKSQYNAISDGVRTSFTNADELTIYGDNGIPNPAEVSFFNLYVNGVLQPQINYTVAEGLLTLTTQSPPSTGVPIILESLIIKNKNDILLQAAIYQFNAFAGGERVYTNEDEIMMYGDEGILDPRQTSYQMLFINGVIQPEKNYTLQKGLLILEVACLPKPGVPISIQFVSLSSAGLGLVTL</sequence>
<dbReference type="HOGENOM" id="CLU_291139_0_0_9"/>
<evidence type="ECO:0000259" key="1">
    <source>
        <dbReference type="Pfam" id="PF13799"/>
    </source>
</evidence>